<feature type="compositionally biased region" description="Basic and acidic residues" evidence="1">
    <location>
        <begin position="212"/>
        <end position="224"/>
    </location>
</feature>
<organism evidence="2 3">
    <name type="scientific">Jimgerdemannia flammicorona</name>
    <dbReference type="NCBI Taxonomy" id="994334"/>
    <lineage>
        <taxon>Eukaryota</taxon>
        <taxon>Fungi</taxon>
        <taxon>Fungi incertae sedis</taxon>
        <taxon>Mucoromycota</taxon>
        <taxon>Mucoromycotina</taxon>
        <taxon>Endogonomycetes</taxon>
        <taxon>Endogonales</taxon>
        <taxon>Endogonaceae</taxon>
        <taxon>Jimgerdemannia</taxon>
    </lineage>
</organism>
<dbReference type="AlphaFoldDB" id="A0A433D9G1"/>
<evidence type="ECO:0000256" key="1">
    <source>
        <dbReference type="SAM" id="MobiDB-lite"/>
    </source>
</evidence>
<dbReference type="EMBL" id="RBNI01004408">
    <property type="protein sequence ID" value="RUP47528.1"/>
    <property type="molecule type" value="Genomic_DNA"/>
</dbReference>
<comment type="caution">
    <text evidence="2">The sequence shown here is derived from an EMBL/GenBank/DDBJ whole genome shotgun (WGS) entry which is preliminary data.</text>
</comment>
<proteinExistence type="predicted"/>
<name>A0A433D9G1_9FUNG</name>
<feature type="region of interest" description="Disordered" evidence="1">
    <location>
        <begin position="212"/>
        <end position="239"/>
    </location>
</feature>
<reference evidence="2 3" key="1">
    <citation type="journal article" date="2018" name="New Phytol.">
        <title>Phylogenomics of Endogonaceae and evolution of mycorrhizas within Mucoromycota.</title>
        <authorList>
            <person name="Chang Y."/>
            <person name="Desiro A."/>
            <person name="Na H."/>
            <person name="Sandor L."/>
            <person name="Lipzen A."/>
            <person name="Clum A."/>
            <person name="Barry K."/>
            <person name="Grigoriev I.V."/>
            <person name="Martin F.M."/>
            <person name="Stajich J.E."/>
            <person name="Smith M.E."/>
            <person name="Bonito G."/>
            <person name="Spatafora J.W."/>
        </authorList>
    </citation>
    <scope>NUCLEOTIDE SEQUENCE [LARGE SCALE GENOMIC DNA]</scope>
    <source>
        <strain evidence="2 3">GMNB39</strain>
    </source>
</reference>
<keyword evidence="3" id="KW-1185">Reference proteome</keyword>
<dbReference type="OrthoDB" id="2354640at2759"/>
<sequence length="239" mass="26720">MPISPDFSDADVLCMLQFIIENVDKYVKTLGFHGQRKARPVELLNDVKKNVRQFLNKTGPWSYHALQTVSLLACDVVAFLGGNCDDVYEAKEKMDNTLIQRLISTTTSEVSAEAAGSIDDIPRSPKRKLDDVDFDKVTEFVMEVMDEVEEAEEGQRRKIAKLALEENNVLLQIWRAIETKENRKEKIGKFLWYTNLVLDVNLTLKANSIPEGERAAEVGPHDGDTAEGGSSKENVGMSG</sequence>
<accession>A0A433D9G1</accession>
<evidence type="ECO:0000313" key="2">
    <source>
        <dbReference type="EMBL" id="RUP47528.1"/>
    </source>
</evidence>
<gene>
    <name evidence="2" type="ORF">BC936DRAFT_145641</name>
</gene>
<protein>
    <submittedName>
        <fullName evidence="2">Uncharacterized protein</fullName>
    </submittedName>
</protein>
<dbReference type="Proteomes" id="UP000268093">
    <property type="component" value="Unassembled WGS sequence"/>
</dbReference>
<evidence type="ECO:0000313" key="3">
    <source>
        <dbReference type="Proteomes" id="UP000268093"/>
    </source>
</evidence>